<dbReference type="InterPro" id="IPR014756">
    <property type="entry name" value="Ig_E-set"/>
</dbReference>
<accession>A0A6J6EEW8</accession>
<dbReference type="GO" id="GO:0046688">
    <property type="term" value="P:response to copper ion"/>
    <property type="evidence" value="ECO:0007669"/>
    <property type="project" value="InterPro"/>
</dbReference>
<dbReference type="Pfam" id="PF04234">
    <property type="entry name" value="CopC"/>
    <property type="match status" value="1"/>
</dbReference>
<evidence type="ECO:0000313" key="7">
    <source>
        <dbReference type="EMBL" id="CAB4572873.1"/>
    </source>
</evidence>
<keyword evidence="5" id="KW-0472">Membrane</keyword>
<proteinExistence type="predicted"/>
<evidence type="ECO:0000256" key="3">
    <source>
        <dbReference type="ARBA" id="ARBA00022729"/>
    </source>
</evidence>
<keyword evidence="5" id="KW-1133">Transmembrane helix</keyword>
<dbReference type="Gene3D" id="2.60.40.1220">
    <property type="match status" value="1"/>
</dbReference>
<dbReference type="InterPro" id="IPR014755">
    <property type="entry name" value="Cu-Rt/internalin_Ig-like"/>
</dbReference>
<protein>
    <submittedName>
        <fullName evidence="7">Unannotated protein</fullName>
    </submittedName>
</protein>
<feature type="domain" description="CopC" evidence="6">
    <location>
        <begin position="29"/>
        <end position="126"/>
    </location>
</feature>
<dbReference type="GO" id="GO:0006825">
    <property type="term" value="P:copper ion transport"/>
    <property type="evidence" value="ECO:0007669"/>
    <property type="project" value="InterPro"/>
</dbReference>
<gene>
    <name evidence="7" type="ORF">UFOPK1650_00804</name>
</gene>
<evidence type="ECO:0000256" key="5">
    <source>
        <dbReference type="SAM" id="Phobius"/>
    </source>
</evidence>
<evidence type="ECO:0000256" key="2">
    <source>
        <dbReference type="ARBA" id="ARBA00022723"/>
    </source>
</evidence>
<evidence type="ECO:0000259" key="6">
    <source>
        <dbReference type="Pfam" id="PF04234"/>
    </source>
</evidence>
<keyword evidence="2" id="KW-0479">Metal-binding</keyword>
<dbReference type="GO" id="GO:0042597">
    <property type="term" value="C:periplasmic space"/>
    <property type="evidence" value="ECO:0007669"/>
    <property type="project" value="InterPro"/>
</dbReference>
<dbReference type="InterPro" id="IPR032694">
    <property type="entry name" value="CopC/D"/>
</dbReference>
<dbReference type="GO" id="GO:0005886">
    <property type="term" value="C:plasma membrane"/>
    <property type="evidence" value="ECO:0007669"/>
    <property type="project" value="TreeGrafter"/>
</dbReference>
<dbReference type="AlphaFoldDB" id="A0A6J6EEW8"/>
<organism evidence="7">
    <name type="scientific">freshwater metagenome</name>
    <dbReference type="NCBI Taxonomy" id="449393"/>
    <lineage>
        <taxon>unclassified sequences</taxon>
        <taxon>metagenomes</taxon>
        <taxon>ecological metagenomes</taxon>
    </lineage>
</organism>
<dbReference type="GO" id="GO:0005507">
    <property type="term" value="F:copper ion binding"/>
    <property type="evidence" value="ECO:0007669"/>
    <property type="project" value="InterPro"/>
</dbReference>
<dbReference type="PANTHER" id="PTHR34820">
    <property type="entry name" value="INNER MEMBRANE PROTEIN YEBZ"/>
    <property type="match status" value="1"/>
</dbReference>
<keyword evidence="3" id="KW-0732">Signal</keyword>
<sequence length="183" mass="19195">MSSSLRRRIATLFLSLLLVPVMVLPATAHTSLSSSIPAAGQSLQEFPQVIELVFSEPLLTIGGDGTNYFELLGPEGDLIALGSIEVDGAEVRAQVFGADFEPGSYRIAYRVVAGDGHVITGESSFTYQSEIGAELGESEGGSSDSAKGSESRNDRSILVLAILILITASVAVGLLLRSGERHS</sequence>
<evidence type="ECO:0000256" key="1">
    <source>
        <dbReference type="ARBA" id="ARBA00004196"/>
    </source>
</evidence>
<keyword evidence="5" id="KW-0812">Transmembrane</keyword>
<comment type="subcellular location">
    <subcellularLocation>
        <location evidence="1">Cell envelope</location>
    </subcellularLocation>
</comment>
<reference evidence="7" key="1">
    <citation type="submission" date="2020-05" db="EMBL/GenBank/DDBJ databases">
        <authorList>
            <person name="Chiriac C."/>
            <person name="Salcher M."/>
            <person name="Ghai R."/>
            <person name="Kavagutti S V."/>
        </authorList>
    </citation>
    <scope>NUCLEOTIDE SEQUENCE</scope>
</reference>
<name>A0A6J6EEW8_9ZZZZ</name>
<dbReference type="EMBL" id="CAEZTJ010000123">
    <property type="protein sequence ID" value="CAB4572873.1"/>
    <property type="molecule type" value="Genomic_DNA"/>
</dbReference>
<dbReference type="PANTHER" id="PTHR34820:SF4">
    <property type="entry name" value="INNER MEMBRANE PROTEIN YEBZ"/>
    <property type="match status" value="1"/>
</dbReference>
<feature type="transmembrane region" description="Helical" evidence="5">
    <location>
        <begin position="157"/>
        <end position="176"/>
    </location>
</feature>
<dbReference type="InterPro" id="IPR007348">
    <property type="entry name" value="CopC_dom"/>
</dbReference>
<dbReference type="GO" id="GO:0030313">
    <property type="term" value="C:cell envelope"/>
    <property type="evidence" value="ECO:0007669"/>
    <property type="project" value="UniProtKB-SubCell"/>
</dbReference>
<dbReference type="SUPFAM" id="SSF81296">
    <property type="entry name" value="E set domains"/>
    <property type="match status" value="1"/>
</dbReference>
<keyword evidence="4" id="KW-0186">Copper</keyword>
<evidence type="ECO:0000256" key="4">
    <source>
        <dbReference type="ARBA" id="ARBA00023008"/>
    </source>
</evidence>